<keyword evidence="2" id="KW-1185">Reference proteome</keyword>
<comment type="caution">
    <text evidence="1">The sequence shown here is derived from an EMBL/GenBank/DDBJ whole genome shotgun (WGS) entry which is preliminary data.</text>
</comment>
<dbReference type="AlphaFoldDB" id="A0A9Q1HAL8"/>
<reference evidence="1" key="1">
    <citation type="submission" date="2021-10" db="EMBL/GenBank/DDBJ databases">
        <title>Tropical sea cucumber genome reveals ecological adaptation and Cuvierian tubules defense mechanism.</title>
        <authorList>
            <person name="Chen T."/>
        </authorList>
    </citation>
    <scope>NUCLEOTIDE SEQUENCE</scope>
    <source>
        <strain evidence="1">Nanhai2018</strain>
        <tissue evidence="1">Muscle</tissue>
    </source>
</reference>
<organism evidence="1 2">
    <name type="scientific">Holothuria leucospilota</name>
    <name type="common">Black long sea cucumber</name>
    <name type="synonym">Mertensiothuria leucospilota</name>
    <dbReference type="NCBI Taxonomy" id="206669"/>
    <lineage>
        <taxon>Eukaryota</taxon>
        <taxon>Metazoa</taxon>
        <taxon>Echinodermata</taxon>
        <taxon>Eleutherozoa</taxon>
        <taxon>Echinozoa</taxon>
        <taxon>Holothuroidea</taxon>
        <taxon>Aspidochirotacea</taxon>
        <taxon>Aspidochirotida</taxon>
        <taxon>Holothuriidae</taxon>
        <taxon>Holothuria</taxon>
    </lineage>
</organism>
<dbReference type="EMBL" id="JAIZAY010000005">
    <property type="protein sequence ID" value="KAJ8042117.1"/>
    <property type="molecule type" value="Genomic_DNA"/>
</dbReference>
<dbReference type="Proteomes" id="UP001152320">
    <property type="component" value="Chromosome 5"/>
</dbReference>
<accession>A0A9Q1HAL8</accession>
<gene>
    <name evidence="1" type="ORF">HOLleu_13106</name>
</gene>
<proteinExistence type="predicted"/>
<sequence length="70" mass="7918">MHEVNQGRERVFAAADEMSFEGNAFKSATVEAVLVGMSHSYRKGEKETKEVLFKARNTAYFLLRNGHLLV</sequence>
<evidence type="ECO:0000313" key="1">
    <source>
        <dbReference type="EMBL" id="KAJ8042117.1"/>
    </source>
</evidence>
<protein>
    <submittedName>
        <fullName evidence="1">Uncharacterized protein</fullName>
    </submittedName>
</protein>
<evidence type="ECO:0000313" key="2">
    <source>
        <dbReference type="Proteomes" id="UP001152320"/>
    </source>
</evidence>
<name>A0A9Q1HAL8_HOLLE</name>